<dbReference type="Pfam" id="PF00535">
    <property type="entry name" value="Glycos_transf_2"/>
    <property type="match status" value="1"/>
</dbReference>
<evidence type="ECO:0000259" key="4">
    <source>
        <dbReference type="Pfam" id="PF00535"/>
    </source>
</evidence>
<feature type="domain" description="Glycosyltransferase 2-like" evidence="4">
    <location>
        <begin position="9"/>
        <end position="118"/>
    </location>
</feature>
<dbReference type="AlphaFoldDB" id="A0A1I6USE4"/>
<comment type="similarity">
    <text evidence="1">Belongs to the glycosyltransferase 2 family.</text>
</comment>
<sequence length="337" mass="39289">MNKQLEIAIVILNWNGRSLLEQFIPNVLKYSDNATVYVADNASEDDSVEYLRQNYPEVGIVMNKENGGFAKGYNDALKHINADVYCLLNSDVEVTKNWLTPIRSFFENDKKIAIAQPKILDFKNKSMLEYAGAAGGFLDMFGYPFCRGRVFQTLEMDQGQYNDIKDIFWATGACMFIRKHVFDSLKGFDEDYFAHQEEIDLCWRANNLGYKTIYIGTSSVYHVGGATLNNMNPKKTFLNFRNSLYSLTKNLPLKKVIPLVLIRLVLDGVAAMRFLFQFKFQHLFAIFKAHLSYYWNLRKMSKKRQQLDEYKKYYVCTSIVWSYFVRKRKHYSSLVKD</sequence>
<dbReference type="CDD" id="cd04186">
    <property type="entry name" value="GT_2_like_c"/>
    <property type="match status" value="1"/>
</dbReference>
<dbReference type="Proteomes" id="UP000183209">
    <property type="component" value="Unassembled WGS sequence"/>
</dbReference>
<keyword evidence="3" id="KW-0808">Transferase</keyword>
<dbReference type="Gene3D" id="3.90.550.10">
    <property type="entry name" value="Spore Coat Polysaccharide Biosynthesis Protein SpsA, Chain A"/>
    <property type="match status" value="1"/>
</dbReference>
<dbReference type="PANTHER" id="PTHR43179">
    <property type="entry name" value="RHAMNOSYLTRANSFERASE WBBL"/>
    <property type="match status" value="1"/>
</dbReference>
<dbReference type="PANTHER" id="PTHR43179:SF12">
    <property type="entry name" value="GALACTOFURANOSYLTRANSFERASE GLFT2"/>
    <property type="match status" value="1"/>
</dbReference>
<dbReference type="GO" id="GO:0016757">
    <property type="term" value="F:glycosyltransferase activity"/>
    <property type="evidence" value="ECO:0007669"/>
    <property type="project" value="UniProtKB-KW"/>
</dbReference>
<proteinExistence type="inferred from homology"/>
<dbReference type="InterPro" id="IPR001173">
    <property type="entry name" value="Glyco_trans_2-like"/>
</dbReference>
<gene>
    <name evidence="5" type="ORF">SAMN04487906_2683</name>
</gene>
<dbReference type="EMBL" id="FPAG01000007">
    <property type="protein sequence ID" value="SFT04257.1"/>
    <property type="molecule type" value="Genomic_DNA"/>
</dbReference>
<dbReference type="InterPro" id="IPR029044">
    <property type="entry name" value="Nucleotide-diphossugar_trans"/>
</dbReference>
<evidence type="ECO:0000313" key="5">
    <source>
        <dbReference type="EMBL" id="SFT04257.1"/>
    </source>
</evidence>
<reference evidence="5 6" key="1">
    <citation type="submission" date="2016-10" db="EMBL/GenBank/DDBJ databases">
        <authorList>
            <person name="de Groot N.N."/>
        </authorList>
    </citation>
    <scope>NUCLEOTIDE SEQUENCE [LARGE SCALE GENOMIC DNA]</scope>
    <source>
        <strain evidence="5 6">CGMCC 1.6114</strain>
    </source>
</reference>
<keyword evidence="2" id="KW-0328">Glycosyltransferase</keyword>
<evidence type="ECO:0000256" key="1">
    <source>
        <dbReference type="ARBA" id="ARBA00006739"/>
    </source>
</evidence>
<evidence type="ECO:0000256" key="3">
    <source>
        <dbReference type="ARBA" id="ARBA00022679"/>
    </source>
</evidence>
<evidence type="ECO:0000313" key="6">
    <source>
        <dbReference type="Proteomes" id="UP000183209"/>
    </source>
</evidence>
<dbReference type="SUPFAM" id="SSF53448">
    <property type="entry name" value="Nucleotide-diphospho-sugar transferases"/>
    <property type="match status" value="1"/>
</dbReference>
<protein>
    <recommendedName>
        <fullName evidence="4">Glycosyltransferase 2-like domain-containing protein</fullName>
    </recommendedName>
</protein>
<name>A0A1I6USE4_9FLAO</name>
<organism evidence="5 6">
    <name type="scientific">Zhouia amylolytica</name>
    <dbReference type="NCBI Taxonomy" id="376730"/>
    <lineage>
        <taxon>Bacteria</taxon>
        <taxon>Pseudomonadati</taxon>
        <taxon>Bacteroidota</taxon>
        <taxon>Flavobacteriia</taxon>
        <taxon>Flavobacteriales</taxon>
        <taxon>Flavobacteriaceae</taxon>
        <taxon>Zhouia</taxon>
    </lineage>
</organism>
<dbReference type="RefSeq" id="WP_074979426.1">
    <property type="nucleotide sequence ID" value="NZ_FPAG01000007.1"/>
</dbReference>
<dbReference type="OrthoDB" id="9771846at2"/>
<accession>A0A1I6USE4</accession>
<evidence type="ECO:0000256" key="2">
    <source>
        <dbReference type="ARBA" id="ARBA00022676"/>
    </source>
</evidence>